<evidence type="ECO:0000256" key="1">
    <source>
        <dbReference type="ARBA" id="ARBA00022448"/>
    </source>
</evidence>
<keyword evidence="2" id="KW-0547">Nucleotide-binding</keyword>
<dbReference type="PANTHER" id="PTHR42781:SF4">
    <property type="entry name" value="SPERMIDINE_PUTRESCINE IMPORT ATP-BINDING PROTEIN POTA"/>
    <property type="match status" value="1"/>
</dbReference>
<keyword evidence="3" id="KW-0067">ATP-binding</keyword>
<proteinExistence type="predicted"/>
<dbReference type="EMBL" id="QGHA01000001">
    <property type="protein sequence ID" value="PWK79976.1"/>
    <property type="molecule type" value="Genomic_DNA"/>
</dbReference>
<dbReference type="SMART" id="SM00382">
    <property type="entry name" value="AAA"/>
    <property type="match status" value="1"/>
</dbReference>
<dbReference type="Proteomes" id="UP000245678">
    <property type="component" value="Unassembled WGS sequence"/>
</dbReference>
<reference evidence="5 6" key="1">
    <citation type="submission" date="2018-05" db="EMBL/GenBank/DDBJ databases">
        <title>Genomic Encyclopedia of Archaeal and Bacterial Type Strains, Phase II (KMG-II): from individual species to whole genera.</title>
        <authorList>
            <person name="Goeker M."/>
        </authorList>
    </citation>
    <scope>NUCLEOTIDE SEQUENCE [LARGE SCALE GENOMIC DNA]</scope>
    <source>
        <strain evidence="5 6">DSM 19975</strain>
    </source>
</reference>
<dbReference type="InterPro" id="IPR027417">
    <property type="entry name" value="P-loop_NTPase"/>
</dbReference>
<dbReference type="PANTHER" id="PTHR42781">
    <property type="entry name" value="SPERMIDINE/PUTRESCINE IMPORT ATP-BINDING PROTEIN POTA"/>
    <property type="match status" value="1"/>
</dbReference>
<dbReference type="GO" id="GO:0016887">
    <property type="term" value="F:ATP hydrolysis activity"/>
    <property type="evidence" value="ECO:0007669"/>
    <property type="project" value="InterPro"/>
</dbReference>
<evidence type="ECO:0000256" key="3">
    <source>
        <dbReference type="ARBA" id="ARBA00022840"/>
    </source>
</evidence>
<dbReference type="Pfam" id="PF00005">
    <property type="entry name" value="ABC_tran"/>
    <property type="match status" value="1"/>
</dbReference>
<dbReference type="PROSITE" id="PS00211">
    <property type="entry name" value="ABC_TRANSPORTER_1"/>
    <property type="match status" value="1"/>
</dbReference>
<keyword evidence="1" id="KW-0813">Transport</keyword>
<dbReference type="GO" id="GO:0005524">
    <property type="term" value="F:ATP binding"/>
    <property type="evidence" value="ECO:0007669"/>
    <property type="project" value="UniProtKB-KW"/>
</dbReference>
<keyword evidence="6" id="KW-1185">Reference proteome</keyword>
<evidence type="ECO:0000313" key="5">
    <source>
        <dbReference type="EMBL" id="PWK79976.1"/>
    </source>
</evidence>
<comment type="caution">
    <text evidence="5">The sequence shown here is derived from an EMBL/GenBank/DDBJ whole genome shotgun (WGS) entry which is preliminary data.</text>
</comment>
<accession>A0A316HHG9</accession>
<evidence type="ECO:0000259" key="4">
    <source>
        <dbReference type="PROSITE" id="PS50893"/>
    </source>
</evidence>
<feature type="domain" description="ABC transporter" evidence="4">
    <location>
        <begin position="7"/>
        <end position="242"/>
    </location>
</feature>
<dbReference type="SUPFAM" id="SSF52540">
    <property type="entry name" value="P-loop containing nucleoside triphosphate hydrolases"/>
    <property type="match status" value="1"/>
</dbReference>
<sequence>MTDDLILETISVTKNFFGDKSSGVNNITIFIPKSKITAIVGESGSGKTTLLNLLYGTLEPDHGEVFFKEERVLSRDKGIQHAHKAMRMVAQHNTDLDPRTSVWDTINEGLPDEDQSQSIQRVTEALYLLNIYNLREMPFGKLSGGEKQRVTIARALISRPEVLLLDEPFNQVDATYREALQHDIRYIVKAQGVTVVLVSHDPAEILSMADELIVLKEGEIVENGSPEQLYHSPKLLYTAQILASCTRLTSVDAKVCGIKSKRSTVVIYAEHVKISTLGSKWLVKMVLFKGFFEELIIEKDGITLRVINHDRKKFPVGSKISISISRYFEFGKWES</sequence>
<gene>
    <name evidence="5" type="ORF">LX99_00437</name>
</gene>
<name>A0A316HHG9_9SPHI</name>
<dbReference type="InterPro" id="IPR050093">
    <property type="entry name" value="ABC_SmlMolc_Importer"/>
</dbReference>
<dbReference type="AlphaFoldDB" id="A0A316HHG9"/>
<dbReference type="PROSITE" id="PS50893">
    <property type="entry name" value="ABC_TRANSPORTER_2"/>
    <property type="match status" value="1"/>
</dbReference>
<evidence type="ECO:0000256" key="2">
    <source>
        <dbReference type="ARBA" id="ARBA00022741"/>
    </source>
</evidence>
<dbReference type="RefSeq" id="WP_022831237.1">
    <property type="nucleotide sequence ID" value="NZ_QGHA01000001.1"/>
</dbReference>
<dbReference type="InterPro" id="IPR017871">
    <property type="entry name" value="ABC_transporter-like_CS"/>
</dbReference>
<organism evidence="5 6">
    <name type="scientific">Mucilaginibacter oryzae</name>
    <dbReference type="NCBI Taxonomy" id="468058"/>
    <lineage>
        <taxon>Bacteria</taxon>
        <taxon>Pseudomonadati</taxon>
        <taxon>Bacteroidota</taxon>
        <taxon>Sphingobacteriia</taxon>
        <taxon>Sphingobacteriales</taxon>
        <taxon>Sphingobacteriaceae</taxon>
        <taxon>Mucilaginibacter</taxon>
    </lineage>
</organism>
<dbReference type="InterPro" id="IPR003593">
    <property type="entry name" value="AAA+_ATPase"/>
</dbReference>
<dbReference type="InterPro" id="IPR003439">
    <property type="entry name" value="ABC_transporter-like_ATP-bd"/>
</dbReference>
<evidence type="ECO:0000313" key="6">
    <source>
        <dbReference type="Proteomes" id="UP000245678"/>
    </source>
</evidence>
<protein>
    <submittedName>
        <fullName evidence="5">ABC-type Fe3+/spermidine/putrescine transport system ATPase subunit</fullName>
    </submittedName>
</protein>
<dbReference type="Gene3D" id="3.40.50.300">
    <property type="entry name" value="P-loop containing nucleotide triphosphate hydrolases"/>
    <property type="match status" value="1"/>
</dbReference>